<comment type="caution">
    <text evidence="3">The sequence shown here is derived from an EMBL/GenBank/DDBJ whole genome shotgun (WGS) entry which is preliminary data.</text>
</comment>
<keyword evidence="1" id="KW-0732">Signal</keyword>
<gene>
    <name evidence="3" type="ORF">JIN81_07525</name>
</gene>
<evidence type="ECO:0000259" key="2">
    <source>
        <dbReference type="Pfam" id="PF08241"/>
    </source>
</evidence>
<dbReference type="Proteomes" id="UP000658278">
    <property type="component" value="Unassembled WGS sequence"/>
</dbReference>
<reference evidence="3" key="1">
    <citation type="submission" date="2021-01" db="EMBL/GenBank/DDBJ databases">
        <title>Modified the classification status of verrucomicrobia.</title>
        <authorList>
            <person name="Feng X."/>
        </authorList>
    </citation>
    <scope>NUCLEOTIDE SEQUENCE</scope>
    <source>
        <strain evidence="3">KCTC 22201</strain>
    </source>
</reference>
<evidence type="ECO:0000256" key="1">
    <source>
        <dbReference type="SAM" id="SignalP"/>
    </source>
</evidence>
<dbReference type="Pfam" id="PF08241">
    <property type="entry name" value="Methyltransf_11"/>
    <property type="match status" value="1"/>
</dbReference>
<dbReference type="PANTHER" id="PTHR42912">
    <property type="entry name" value="METHYLTRANSFERASE"/>
    <property type="match status" value="1"/>
</dbReference>
<keyword evidence="4" id="KW-1185">Reference proteome</keyword>
<name>A0A934VE23_9BACT</name>
<dbReference type="AlphaFoldDB" id="A0A934VE23"/>
<dbReference type="GO" id="GO:0032259">
    <property type="term" value="P:methylation"/>
    <property type="evidence" value="ECO:0007669"/>
    <property type="project" value="UniProtKB-KW"/>
</dbReference>
<evidence type="ECO:0000313" key="4">
    <source>
        <dbReference type="Proteomes" id="UP000658278"/>
    </source>
</evidence>
<keyword evidence="3" id="KW-0808">Transferase</keyword>
<dbReference type="Gene3D" id="3.40.50.150">
    <property type="entry name" value="Vaccinia Virus protein VP39"/>
    <property type="match status" value="1"/>
</dbReference>
<dbReference type="EMBL" id="JAENII010000004">
    <property type="protein sequence ID" value="MBK1826864.1"/>
    <property type="molecule type" value="Genomic_DNA"/>
</dbReference>
<dbReference type="SUPFAM" id="SSF53335">
    <property type="entry name" value="S-adenosyl-L-methionine-dependent methyltransferases"/>
    <property type="match status" value="1"/>
</dbReference>
<dbReference type="PANTHER" id="PTHR42912:SF86">
    <property type="entry name" value="BLL4992 PROTEIN"/>
    <property type="match status" value="1"/>
</dbReference>
<feature type="domain" description="Methyltransferase type 11" evidence="2">
    <location>
        <begin position="81"/>
        <end position="179"/>
    </location>
</feature>
<proteinExistence type="predicted"/>
<dbReference type="CDD" id="cd02440">
    <property type="entry name" value="AdoMet_MTases"/>
    <property type="match status" value="1"/>
</dbReference>
<keyword evidence="3" id="KW-0489">Methyltransferase</keyword>
<dbReference type="InterPro" id="IPR013216">
    <property type="entry name" value="Methyltransf_11"/>
</dbReference>
<sequence length="236" mass="26634">MKWSCLLSLSALFLILPVTAQDAPTTGEKSVKPGINQRYLDPDLKVDDWLKRFEVESREVFHNRKDVLEICEIQPGMTVADIGAGTGLYTRLFSKAVGEKGWVYAVDINARFLEHIQARAAQEKQQNITTVLCPEDSVTLPTASIDLAFICDVYHHFEYPKTSLASLHRAMKPGGRIILIDFIRIEGVSSEWTLGHVRAGEEVFRKEIEDAGFTFDAKLKVPGFKDNYCLRFIKPD</sequence>
<accession>A0A934VE23</accession>
<feature type="chain" id="PRO_5037220956" evidence="1">
    <location>
        <begin position="21"/>
        <end position="236"/>
    </location>
</feature>
<evidence type="ECO:0000313" key="3">
    <source>
        <dbReference type="EMBL" id="MBK1826864.1"/>
    </source>
</evidence>
<dbReference type="GO" id="GO:0008757">
    <property type="term" value="F:S-adenosylmethionine-dependent methyltransferase activity"/>
    <property type="evidence" value="ECO:0007669"/>
    <property type="project" value="InterPro"/>
</dbReference>
<dbReference type="InterPro" id="IPR029063">
    <property type="entry name" value="SAM-dependent_MTases_sf"/>
</dbReference>
<protein>
    <submittedName>
        <fullName evidence="3">Methyltransferase domain-containing protein</fullName>
    </submittedName>
</protein>
<dbReference type="RefSeq" id="WP_200278219.1">
    <property type="nucleotide sequence ID" value="NZ_JAENII010000004.1"/>
</dbReference>
<feature type="signal peptide" evidence="1">
    <location>
        <begin position="1"/>
        <end position="20"/>
    </location>
</feature>
<dbReference type="InterPro" id="IPR050508">
    <property type="entry name" value="Methyltransf_Superfamily"/>
</dbReference>
<organism evidence="3 4">
    <name type="scientific">Haloferula rosea</name>
    <dbReference type="NCBI Taxonomy" id="490093"/>
    <lineage>
        <taxon>Bacteria</taxon>
        <taxon>Pseudomonadati</taxon>
        <taxon>Verrucomicrobiota</taxon>
        <taxon>Verrucomicrobiia</taxon>
        <taxon>Verrucomicrobiales</taxon>
        <taxon>Verrucomicrobiaceae</taxon>
        <taxon>Haloferula</taxon>
    </lineage>
</organism>